<dbReference type="InterPro" id="IPR032694">
    <property type="entry name" value="CopC/D"/>
</dbReference>
<evidence type="ECO:0000256" key="2">
    <source>
        <dbReference type="ARBA" id="ARBA00022475"/>
    </source>
</evidence>
<name>A0A7X2IQ50_9BURK</name>
<feature type="transmembrane region" description="Helical" evidence="6">
    <location>
        <begin position="6"/>
        <end position="28"/>
    </location>
</feature>
<sequence>MDPVSLLQAGSALLLNAAFAWLAGSVLARSWLRGGGAPAGPLQAAMARLDLAAAGLALLGCLAGLWAATAVMSGLPLGQAHTMLWAMLSGTDHGRAGGAAVVAMLLVAVVRLLGGSGRAGDVLTMGALMVFAMTRAFMGHAGEAGLLSAVYAAEAVHYAAVGVWAGAVFVSGRLVLSPTHAVASGHAAVNRYLARMSHCAMGAVAAIAGTGIFSAWHRVGSAELLVRTDYGAILLAKVGLVLLAIALGGYNKFVGLPGAGRSMDGVRAVRLVLQIETAILLGALLAASMLVSQQPPATM</sequence>
<comment type="subcellular location">
    <subcellularLocation>
        <location evidence="1">Cell membrane</location>
        <topology evidence="1">Multi-pass membrane protein</topology>
    </subcellularLocation>
</comment>
<evidence type="ECO:0000256" key="3">
    <source>
        <dbReference type="ARBA" id="ARBA00022692"/>
    </source>
</evidence>
<dbReference type="GO" id="GO:0005886">
    <property type="term" value="C:plasma membrane"/>
    <property type="evidence" value="ECO:0007669"/>
    <property type="project" value="UniProtKB-SubCell"/>
</dbReference>
<accession>A0A7X2IQ50</accession>
<evidence type="ECO:0000256" key="6">
    <source>
        <dbReference type="SAM" id="Phobius"/>
    </source>
</evidence>
<evidence type="ECO:0000256" key="1">
    <source>
        <dbReference type="ARBA" id="ARBA00004651"/>
    </source>
</evidence>
<feature type="transmembrane region" description="Helical" evidence="6">
    <location>
        <begin position="271"/>
        <end position="291"/>
    </location>
</feature>
<feature type="transmembrane region" description="Helical" evidence="6">
    <location>
        <begin position="197"/>
        <end position="218"/>
    </location>
</feature>
<comment type="caution">
    <text evidence="8">The sequence shown here is derived from an EMBL/GenBank/DDBJ whole genome shotgun (WGS) entry which is preliminary data.</text>
</comment>
<keyword evidence="3 6" id="KW-0812">Transmembrane</keyword>
<dbReference type="AlphaFoldDB" id="A0A7X2IQ50"/>
<dbReference type="Pfam" id="PF05425">
    <property type="entry name" value="CopD"/>
    <property type="match status" value="1"/>
</dbReference>
<evidence type="ECO:0000313" key="8">
    <source>
        <dbReference type="EMBL" id="MRV73508.1"/>
    </source>
</evidence>
<dbReference type="PANTHER" id="PTHR34820:SF4">
    <property type="entry name" value="INNER MEMBRANE PROTEIN YEBZ"/>
    <property type="match status" value="1"/>
</dbReference>
<dbReference type="EMBL" id="WKJJ01000010">
    <property type="protein sequence ID" value="MRV73508.1"/>
    <property type="molecule type" value="Genomic_DNA"/>
</dbReference>
<proteinExistence type="predicted"/>
<feature type="transmembrane region" description="Helical" evidence="6">
    <location>
        <begin position="230"/>
        <end position="250"/>
    </location>
</feature>
<dbReference type="PANTHER" id="PTHR34820">
    <property type="entry name" value="INNER MEMBRANE PROTEIN YEBZ"/>
    <property type="match status" value="1"/>
</dbReference>
<dbReference type="RefSeq" id="WP_371868004.1">
    <property type="nucleotide sequence ID" value="NZ_WKJJ01000010.1"/>
</dbReference>
<keyword evidence="9" id="KW-1185">Reference proteome</keyword>
<keyword evidence="2" id="KW-1003">Cell membrane</keyword>
<feature type="transmembrane region" description="Helical" evidence="6">
    <location>
        <begin position="95"/>
        <end position="113"/>
    </location>
</feature>
<organism evidence="8 9">
    <name type="scientific">Pseudoduganella rivuli</name>
    <dbReference type="NCBI Taxonomy" id="2666085"/>
    <lineage>
        <taxon>Bacteria</taxon>
        <taxon>Pseudomonadati</taxon>
        <taxon>Pseudomonadota</taxon>
        <taxon>Betaproteobacteria</taxon>
        <taxon>Burkholderiales</taxon>
        <taxon>Oxalobacteraceae</taxon>
        <taxon>Telluria group</taxon>
        <taxon>Pseudoduganella</taxon>
    </lineage>
</organism>
<gene>
    <name evidence="8" type="ORF">GJ700_17485</name>
</gene>
<dbReference type="Proteomes" id="UP000446768">
    <property type="component" value="Unassembled WGS sequence"/>
</dbReference>
<feature type="transmembrane region" description="Helical" evidence="6">
    <location>
        <begin position="49"/>
        <end position="75"/>
    </location>
</feature>
<dbReference type="GO" id="GO:0006825">
    <property type="term" value="P:copper ion transport"/>
    <property type="evidence" value="ECO:0007669"/>
    <property type="project" value="InterPro"/>
</dbReference>
<evidence type="ECO:0000313" key="9">
    <source>
        <dbReference type="Proteomes" id="UP000446768"/>
    </source>
</evidence>
<keyword evidence="4 6" id="KW-1133">Transmembrane helix</keyword>
<feature type="transmembrane region" description="Helical" evidence="6">
    <location>
        <begin position="120"/>
        <end position="138"/>
    </location>
</feature>
<protein>
    <submittedName>
        <fullName evidence="8">Copper resistance protein CopD</fullName>
    </submittedName>
</protein>
<evidence type="ECO:0000256" key="4">
    <source>
        <dbReference type="ARBA" id="ARBA00022989"/>
    </source>
</evidence>
<keyword evidence="5 6" id="KW-0472">Membrane</keyword>
<feature type="domain" description="Copper resistance protein D" evidence="7">
    <location>
        <begin position="192"/>
        <end position="290"/>
    </location>
</feature>
<evidence type="ECO:0000256" key="5">
    <source>
        <dbReference type="ARBA" id="ARBA00023136"/>
    </source>
</evidence>
<evidence type="ECO:0000259" key="7">
    <source>
        <dbReference type="Pfam" id="PF05425"/>
    </source>
</evidence>
<feature type="transmembrane region" description="Helical" evidence="6">
    <location>
        <begin position="158"/>
        <end position="176"/>
    </location>
</feature>
<dbReference type="InterPro" id="IPR008457">
    <property type="entry name" value="Cu-R_CopD_dom"/>
</dbReference>
<reference evidence="8 9" key="1">
    <citation type="submission" date="2019-11" db="EMBL/GenBank/DDBJ databases">
        <title>Novel species isolated from a subtropical stream in China.</title>
        <authorList>
            <person name="Lu H."/>
        </authorList>
    </citation>
    <scope>NUCLEOTIDE SEQUENCE [LARGE SCALE GENOMIC DNA]</scope>
    <source>
        <strain evidence="8 9">FT92W</strain>
    </source>
</reference>